<evidence type="ECO:0000313" key="1">
    <source>
        <dbReference type="EMBL" id="CAL0320036.1"/>
    </source>
</evidence>
<evidence type="ECO:0000313" key="2">
    <source>
        <dbReference type="Proteomes" id="UP001497480"/>
    </source>
</evidence>
<gene>
    <name evidence="1" type="ORF">LLUT_LOCUS21096</name>
</gene>
<protein>
    <submittedName>
        <fullName evidence="1">Uncharacterized protein</fullName>
    </submittedName>
</protein>
<accession>A0AAV1XEM2</accession>
<dbReference type="AlphaFoldDB" id="A0AAV1XEM2"/>
<dbReference type="EMBL" id="CAXHTB010000014">
    <property type="protein sequence ID" value="CAL0320036.1"/>
    <property type="molecule type" value="Genomic_DNA"/>
</dbReference>
<keyword evidence="2" id="KW-1185">Reference proteome</keyword>
<proteinExistence type="predicted"/>
<reference evidence="1 2" key="1">
    <citation type="submission" date="2024-03" db="EMBL/GenBank/DDBJ databases">
        <authorList>
            <person name="Martinez-Hernandez J."/>
        </authorList>
    </citation>
    <scope>NUCLEOTIDE SEQUENCE [LARGE SCALE GENOMIC DNA]</scope>
</reference>
<sequence length="299" mass="33102">MEVGVDYVQKIVIDGVLVMVRLVEFVGDPLYFGKECGLFQSNFCSIGNRLIFELGDSEVLGDLGITSNVGVPNVTRADRVITEKIGTRFPSKACTSYVMIDSHMTKRKRCKLANRKMGRGTKSGIGQVTAIVVLIESSKELMGLTEVVEEIQGAPTTNPFGTSLFKVGEASKLHLDVEGKLVTSPAFESWCLNKRGALNNGRLKKKATDQNGKSYLVVVNKIVELDSSISNSIDDSHVRKNVGHWEEPDYKVIKKGPTPFKFNNCWLKHKDFKEFVKSTCNGFSVNGWPAFVVKRSLKC</sequence>
<comment type="caution">
    <text evidence="1">The sequence shown here is derived from an EMBL/GenBank/DDBJ whole genome shotgun (WGS) entry which is preliminary data.</text>
</comment>
<organism evidence="1 2">
    <name type="scientific">Lupinus luteus</name>
    <name type="common">European yellow lupine</name>
    <dbReference type="NCBI Taxonomy" id="3873"/>
    <lineage>
        <taxon>Eukaryota</taxon>
        <taxon>Viridiplantae</taxon>
        <taxon>Streptophyta</taxon>
        <taxon>Embryophyta</taxon>
        <taxon>Tracheophyta</taxon>
        <taxon>Spermatophyta</taxon>
        <taxon>Magnoliopsida</taxon>
        <taxon>eudicotyledons</taxon>
        <taxon>Gunneridae</taxon>
        <taxon>Pentapetalae</taxon>
        <taxon>rosids</taxon>
        <taxon>fabids</taxon>
        <taxon>Fabales</taxon>
        <taxon>Fabaceae</taxon>
        <taxon>Papilionoideae</taxon>
        <taxon>50 kb inversion clade</taxon>
        <taxon>genistoids sensu lato</taxon>
        <taxon>core genistoids</taxon>
        <taxon>Genisteae</taxon>
        <taxon>Lupinus</taxon>
    </lineage>
</organism>
<dbReference type="Proteomes" id="UP001497480">
    <property type="component" value="Unassembled WGS sequence"/>
</dbReference>
<name>A0AAV1XEM2_LUPLU</name>